<keyword evidence="3 5" id="KW-0472">Membrane</keyword>
<feature type="transmembrane region" description="Helical" evidence="5">
    <location>
        <begin position="215"/>
        <end position="240"/>
    </location>
</feature>
<feature type="compositionally biased region" description="Pro residues" evidence="4">
    <location>
        <begin position="55"/>
        <end position="65"/>
    </location>
</feature>
<dbReference type="PANTHER" id="PTHR28263:SF1">
    <property type="entry name" value="GOLGI TO ER TRAFFIC PROTEIN 2"/>
    <property type="match status" value="1"/>
</dbReference>
<feature type="compositionally biased region" description="Polar residues" evidence="4">
    <location>
        <begin position="71"/>
        <end position="85"/>
    </location>
</feature>
<dbReference type="GeneID" id="36555987"/>
<keyword evidence="2 5" id="KW-1133">Transmembrane helix</keyword>
<protein>
    <recommendedName>
        <fullName evidence="8">GET complex, subunit GET2</fullName>
    </recommendedName>
</protein>
<keyword evidence="7" id="KW-1185">Reference proteome</keyword>
<reference evidence="6 7" key="1">
    <citation type="submission" date="2016-12" db="EMBL/GenBank/DDBJ databases">
        <title>The genomes of Aspergillus section Nigri reveals drivers in fungal speciation.</title>
        <authorList>
            <consortium name="DOE Joint Genome Institute"/>
            <person name="Vesth T.C."/>
            <person name="Nybo J."/>
            <person name="Theobald S."/>
            <person name="Brandl J."/>
            <person name="Frisvad J.C."/>
            <person name="Nielsen K.F."/>
            <person name="Lyhne E.K."/>
            <person name="Kogle M.E."/>
            <person name="Kuo A."/>
            <person name="Riley R."/>
            <person name="Clum A."/>
            <person name="Nolan M."/>
            <person name="Lipzen A."/>
            <person name="Salamov A."/>
            <person name="Henrissat B."/>
            <person name="Wiebenga A."/>
            <person name="De Vries R.P."/>
            <person name="Grigoriev I.V."/>
            <person name="Mortensen U.H."/>
            <person name="Andersen M.R."/>
            <person name="Baker S.E."/>
        </authorList>
    </citation>
    <scope>NUCLEOTIDE SEQUENCE [LARGE SCALE GENOMIC DNA]</scope>
    <source>
        <strain evidence="6 7">IBT 23096</strain>
    </source>
</reference>
<dbReference type="AlphaFoldDB" id="A0A2I2GQ68"/>
<evidence type="ECO:0000313" key="7">
    <source>
        <dbReference type="Proteomes" id="UP000234275"/>
    </source>
</evidence>
<dbReference type="RefSeq" id="XP_024710327.1">
    <property type="nucleotide sequence ID" value="XM_024848288.1"/>
</dbReference>
<name>A0A2I2GQ68_9EURO</name>
<dbReference type="Pfam" id="PF08690">
    <property type="entry name" value="GET2"/>
    <property type="match status" value="1"/>
</dbReference>
<evidence type="ECO:0000256" key="5">
    <source>
        <dbReference type="SAM" id="Phobius"/>
    </source>
</evidence>
<evidence type="ECO:0000256" key="3">
    <source>
        <dbReference type="ARBA" id="ARBA00023136"/>
    </source>
</evidence>
<evidence type="ECO:0008006" key="8">
    <source>
        <dbReference type="Google" id="ProtNLM"/>
    </source>
</evidence>
<dbReference type="VEuPathDB" id="FungiDB:P170DRAFT_432556"/>
<feature type="region of interest" description="Disordered" evidence="4">
    <location>
        <begin position="117"/>
        <end position="137"/>
    </location>
</feature>
<dbReference type="PANTHER" id="PTHR28263">
    <property type="entry name" value="GOLGI TO ER TRAFFIC PROTEIN 2"/>
    <property type="match status" value="1"/>
</dbReference>
<dbReference type="GO" id="GO:0006890">
    <property type="term" value="P:retrograde vesicle-mediated transport, Golgi to endoplasmic reticulum"/>
    <property type="evidence" value="ECO:0007669"/>
    <property type="project" value="TreeGrafter"/>
</dbReference>
<organism evidence="6 7">
    <name type="scientific">Aspergillus steynii IBT 23096</name>
    <dbReference type="NCBI Taxonomy" id="1392250"/>
    <lineage>
        <taxon>Eukaryota</taxon>
        <taxon>Fungi</taxon>
        <taxon>Dikarya</taxon>
        <taxon>Ascomycota</taxon>
        <taxon>Pezizomycotina</taxon>
        <taxon>Eurotiomycetes</taxon>
        <taxon>Eurotiomycetidae</taxon>
        <taxon>Eurotiales</taxon>
        <taxon>Aspergillaceae</taxon>
        <taxon>Aspergillus</taxon>
        <taxon>Aspergillus subgen. Circumdati</taxon>
    </lineage>
</organism>
<feature type="compositionally biased region" description="Basic and acidic residues" evidence="4">
    <location>
        <begin position="18"/>
        <end position="34"/>
    </location>
</feature>
<dbReference type="InterPro" id="IPR028143">
    <property type="entry name" value="Get2/sif1"/>
</dbReference>
<evidence type="ECO:0000256" key="1">
    <source>
        <dbReference type="ARBA" id="ARBA00022692"/>
    </source>
</evidence>
<gene>
    <name evidence="6" type="ORF">P170DRAFT_432556</name>
</gene>
<keyword evidence="1 5" id="KW-0812">Transmembrane</keyword>
<evidence type="ECO:0000256" key="2">
    <source>
        <dbReference type="ARBA" id="ARBA00022989"/>
    </source>
</evidence>
<proteinExistence type="predicted"/>
<comment type="caution">
    <text evidence="6">The sequence shown here is derived from an EMBL/GenBank/DDBJ whole genome shotgun (WGS) entry which is preliminary data.</text>
</comment>
<feature type="transmembrane region" description="Helical" evidence="5">
    <location>
        <begin position="252"/>
        <end position="270"/>
    </location>
</feature>
<sequence>MSSVEESPAQRAARLRRERREAKIKEGGAARLDKITSMSGRTPAAERQEQDAAPSPSPSPQPPASISPGPETQSSSPADTTNQPEPSIAPTHPFPDTQAQSPESLQAQQEAFRALLRQTGPPPGSQGGGGFNQFNQGSLEEDPTVKLLNSLMGGMAAGEGAGAPGGGNGNGNGPPISQADIATALGLPPFVASMLPGGSQPQTESEKTAIWTWKILHVVFAIAVGVYFLVLMGSSVSLYGEAPPPPATARSPFLYFTTGEMVMTGARVFLKRGSGQAGLGLYFNLFRDIVRDGSLVVFLMGMGAWWNAEWTA</sequence>
<evidence type="ECO:0000313" key="6">
    <source>
        <dbReference type="EMBL" id="PLB55025.1"/>
    </source>
</evidence>
<dbReference type="STRING" id="1392250.A0A2I2GQ68"/>
<dbReference type="Proteomes" id="UP000234275">
    <property type="component" value="Unassembled WGS sequence"/>
</dbReference>
<feature type="region of interest" description="Disordered" evidence="4">
    <location>
        <begin position="1"/>
        <end position="105"/>
    </location>
</feature>
<evidence type="ECO:0000256" key="4">
    <source>
        <dbReference type="SAM" id="MobiDB-lite"/>
    </source>
</evidence>
<dbReference type="OrthoDB" id="5393181at2759"/>
<accession>A0A2I2GQ68</accession>
<dbReference type="EMBL" id="MSFO01000001">
    <property type="protein sequence ID" value="PLB55025.1"/>
    <property type="molecule type" value="Genomic_DNA"/>
</dbReference>